<keyword evidence="2" id="KW-0472">Membrane</keyword>
<dbReference type="Gene3D" id="1.10.1660.10">
    <property type="match status" value="1"/>
</dbReference>
<protein>
    <submittedName>
        <fullName evidence="4">MerR-like transcriptional regulator</fullName>
    </submittedName>
</protein>
<feature type="transmembrane region" description="Helical" evidence="2">
    <location>
        <begin position="185"/>
        <end position="204"/>
    </location>
</feature>
<proteinExistence type="predicted"/>
<keyword evidence="2" id="KW-0812">Transmembrane</keyword>
<keyword evidence="1" id="KW-0238">DNA-binding</keyword>
<dbReference type="PANTHER" id="PTHR30204">
    <property type="entry name" value="REDOX-CYCLING DRUG-SENSING TRANSCRIPTIONAL ACTIVATOR SOXR"/>
    <property type="match status" value="1"/>
</dbReference>
<dbReference type="EMBL" id="QXGM01000001">
    <property type="protein sequence ID" value="RSX55890.1"/>
    <property type="molecule type" value="Genomic_DNA"/>
</dbReference>
<comment type="caution">
    <text evidence="4">The sequence shown here is derived from an EMBL/GenBank/DDBJ whole genome shotgun (WGS) entry which is preliminary data.</text>
</comment>
<dbReference type="InterPro" id="IPR009061">
    <property type="entry name" value="DNA-bd_dom_put_sf"/>
</dbReference>
<dbReference type="GO" id="GO:0003700">
    <property type="term" value="F:DNA-binding transcription factor activity"/>
    <property type="evidence" value="ECO:0007669"/>
    <property type="project" value="InterPro"/>
</dbReference>
<sequence length="258" mass="29654">MASIADTPEPQDSAIPTDMAEQTFSTGQIAKHCGVTVRTVQYYDRQGLLEPSGQNQTGRRQYTYDDVRKLEYILLLKQAGLSLAAIRTVMQSPYQTRMLIDLLADAQTTLKQEIQERKHKLTAIRELDNDVQLHGRMTLQSPEDMETTMNNRKAAKRFIIRMVIWSVIADVLWVGTLVWAILTGLWWIFIIGFALAAVIAGVAVKRYYGHVSYWDPASEQEFKPPFWQWFFAMHTPHTRKLRAPGAQEKTWCVEHFHA</sequence>
<dbReference type="PRINTS" id="PR00040">
    <property type="entry name" value="HTHMERR"/>
</dbReference>
<evidence type="ECO:0000313" key="4">
    <source>
        <dbReference type="EMBL" id="RSX55890.1"/>
    </source>
</evidence>
<dbReference type="InterPro" id="IPR000551">
    <property type="entry name" value="MerR-type_HTH_dom"/>
</dbReference>
<name>A0A430FSR3_9BIFI</name>
<feature type="transmembrane region" description="Helical" evidence="2">
    <location>
        <begin position="158"/>
        <end position="179"/>
    </location>
</feature>
<evidence type="ECO:0000256" key="2">
    <source>
        <dbReference type="SAM" id="Phobius"/>
    </source>
</evidence>
<dbReference type="OrthoDB" id="9802039at2"/>
<dbReference type="RefSeq" id="WP_125963064.1">
    <property type="nucleotide sequence ID" value="NZ_QXGM01000001.1"/>
</dbReference>
<accession>A0A430FSR3</accession>
<evidence type="ECO:0000313" key="5">
    <source>
        <dbReference type="Proteomes" id="UP000287609"/>
    </source>
</evidence>
<dbReference type="SUPFAM" id="SSF46955">
    <property type="entry name" value="Putative DNA-binding domain"/>
    <property type="match status" value="1"/>
</dbReference>
<reference evidence="4 5" key="1">
    <citation type="submission" date="2018-09" db="EMBL/GenBank/DDBJ databases">
        <title>Characterization of the phylogenetic diversity of five novel species belonging to the genus Bifidobacterium.</title>
        <authorList>
            <person name="Lugli G.A."/>
            <person name="Duranti S."/>
            <person name="Milani C."/>
        </authorList>
    </citation>
    <scope>NUCLEOTIDE SEQUENCE [LARGE SCALE GENOMIC DNA]</scope>
    <source>
        <strain evidence="4 5">2036B</strain>
    </source>
</reference>
<evidence type="ECO:0000256" key="1">
    <source>
        <dbReference type="ARBA" id="ARBA00023125"/>
    </source>
</evidence>
<dbReference type="PANTHER" id="PTHR30204:SF96">
    <property type="entry name" value="CHROMOSOME-ANCHORING PROTEIN RACA"/>
    <property type="match status" value="1"/>
</dbReference>
<dbReference type="PROSITE" id="PS50937">
    <property type="entry name" value="HTH_MERR_2"/>
    <property type="match status" value="1"/>
</dbReference>
<dbReference type="GO" id="GO:0003677">
    <property type="term" value="F:DNA binding"/>
    <property type="evidence" value="ECO:0007669"/>
    <property type="project" value="UniProtKB-KW"/>
</dbReference>
<dbReference type="CDD" id="cd01106">
    <property type="entry name" value="HTH_TipAL-Mta"/>
    <property type="match status" value="1"/>
</dbReference>
<keyword evidence="2" id="KW-1133">Transmembrane helix</keyword>
<dbReference type="InterPro" id="IPR047057">
    <property type="entry name" value="MerR_fam"/>
</dbReference>
<gene>
    <name evidence="4" type="ORF">D2E26_0453</name>
</gene>
<keyword evidence="5" id="KW-1185">Reference proteome</keyword>
<dbReference type="Pfam" id="PF13411">
    <property type="entry name" value="MerR_1"/>
    <property type="match status" value="1"/>
</dbReference>
<feature type="domain" description="HTH merR-type" evidence="3">
    <location>
        <begin position="23"/>
        <end position="92"/>
    </location>
</feature>
<evidence type="ECO:0000259" key="3">
    <source>
        <dbReference type="PROSITE" id="PS50937"/>
    </source>
</evidence>
<dbReference type="Proteomes" id="UP000287609">
    <property type="component" value="Unassembled WGS sequence"/>
</dbReference>
<dbReference type="AlphaFoldDB" id="A0A430FSR3"/>
<dbReference type="SMART" id="SM00422">
    <property type="entry name" value="HTH_MERR"/>
    <property type="match status" value="1"/>
</dbReference>
<organism evidence="4 5">
    <name type="scientific">Bifidobacterium dolichotidis</name>
    <dbReference type="NCBI Taxonomy" id="2306976"/>
    <lineage>
        <taxon>Bacteria</taxon>
        <taxon>Bacillati</taxon>
        <taxon>Actinomycetota</taxon>
        <taxon>Actinomycetes</taxon>
        <taxon>Bifidobacteriales</taxon>
        <taxon>Bifidobacteriaceae</taxon>
        <taxon>Bifidobacterium</taxon>
    </lineage>
</organism>